<name>A0A0A9U5M7_ARUDO</name>
<reference evidence="1" key="2">
    <citation type="journal article" date="2015" name="Data Brief">
        <title>Shoot transcriptome of the giant reed, Arundo donax.</title>
        <authorList>
            <person name="Barrero R.A."/>
            <person name="Guerrero F.D."/>
            <person name="Moolhuijzen P."/>
            <person name="Goolsby J.A."/>
            <person name="Tidwell J."/>
            <person name="Bellgard S.E."/>
            <person name="Bellgard M.I."/>
        </authorList>
    </citation>
    <scope>NUCLEOTIDE SEQUENCE</scope>
    <source>
        <tissue evidence="1">Shoot tissue taken approximately 20 cm above the soil surface</tissue>
    </source>
</reference>
<protein>
    <submittedName>
        <fullName evidence="1">Uncharacterized protein</fullName>
    </submittedName>
</protein>
<accession>A0A0A9U5M7</accession>
<reference evidence="1" key="1">
    <citation type="submission" date="2014-09" db="EMBL/GenBank/DDBJ databases">
        <authorList>
            <person name="Magalhaes I.L.F."/>
            <person name="Oliveira U."/>
            <person name="Santos F.R."/>
            <person name="Vidigal T.H.D.A."/>
            <person name="Brescovit A.D."/>
            <person name="Santos A.J."/>
        </authorList>
    </citation>
    <scope>NUCLEOTIDE SEQUENCE</scope>
    <source>
        <tissue evidence="1">Shoot tissue taken approximately 20 cm above the soil surface</tissue>
    </source>
</reference>
<evidence type="ECO:0000313" key="1">
    <source>
        <dbReference type="EMBL" id="JAD17372.1"/>
    </source>
</evidence>
<organism evidence="1">
    <name type="scientific">Arundo donax</name>
    <name type="common">Giant reed</name>
    <name type="synonym">Donax arundinaceus</name>
    <dbReference type="NCBI Taxonomy" id="35708"/>
    <lineage>
        <taxon>Eukaryota</taxon>
        <taxon>Viridiplantae</taxon>
        <taxon>Streptophyta</taxon>
        <taxon>Embryophyta</taxon>
        <taxon>Tracheophyta</taxon>
        <taxon>Spermatophyta</taxon>
        <taxon>Magnoliopsida</taxon>
        <taxon>Liliopsida</taxon>
        <taxon>Poales</taxon>
        <taxon>Poaceae</taxon>
        <taxon>PACMAD clade</taxon>
        <taxon>Arundinoideae</taxon>
        <taxon>Arundineae</taxon>
        <taxon>Arundo</taxon>
    </lineage>
</organism>
<sequence length="13" mass="1460">MAHQTWSLGTQSI</sequence>
<proteinExistence type="predicted"/>
<dbReference type="EMBL" id="GBRH01280523">
    <property type="protein sequence ID" value="JAD17372.1"/>
    <property type="molecule type" value="Transcribed_RNA"/>
</dbReference>